<organism evidence="7 8">
    <name type="scientific">Danionella cerebrum</name>
    <dbReference type="NCBI Taxonomy" id="2873325"/>
    <lineage>
        <taxon>Eukaryota</taxon>
        <taxon>Metazoa</taxon>
        <taxon>Chordata</taxon>
        <taxon>Craniata</taxon>
        <taxon>Vertebrata</taxon>
        <taxon>Euteleostomi</taxon>
        <taxon>Actinopterygii</taxon>
        <taxon>Neopterygii</taxon>
        <taxon>Teleostei</taxon>
        <taxon>Ostariophysi</taxon>
        <taxon>Cypriniformes</taxon>
        <taxon>Danionidae</taxon>
        <taxon>Danioninae</taxon>
        <taxon>Danionella</taxon>
    </lineage>
</organism>
<dbReference type="Pfam" id="PF00230">
    <property type="entry name" value="MIP"/>
    <property type="match status" value="1"/>
</dbReference>
<keyword evidence="5 6" id="KW-0472">Membrane</keyword>
<dbReference type="AlphaFoldDB" id="A0A553RAG0"/>
<dbReference type="SUPFAM" id="SSF81338">
    <property type="entry name" value="Aquaporin-like"/>
    <property type="match status" value="1"/>
</dbReference>
<comment type="caution">
    <text evidence="7">The sequence shown here is derived from an EMBL/GenBank/DDBJ whole genome shotgun (WGS) entry which is preliminary data.</text>
</comment>
<keyword evidence="8" id="KW-1185">Reference proteome</keyword>
<evidence type="ECO:0000256" key="6">
    <source>
        <dbReference type="PIRNR" id="PIRNR017529"/>
    </source>
</evidence>
<dbReference type="PRINTS" id="PR02024">
    <property type="entry name" value="AQUAPORIN11"/>
</dbReference>
<dbReference type="InterPro" id="IPR000425">
    <property type="entry name" value="MIP"/>
</dbReference>
<evidence type="ECO:0000256" key="4">
    <source>
        <dbReference type="ARBA" id="ARBA00022989"/>
    </source>
</evidence>
<name>A0A553RAG0_9TELE</name>
<protein>
    <recommendedName>
        <fullName evidence="6">Aquaporin</fullName>
    </recommendedName>
</protein>
<proteinExistence type="inferred from homology"/>
<evidence type="ECO:0000256" key="2">
    <source>
        <dbReference type="ARBA" id="ARBA00005900"/>
    </source>
</evidence>
<comment type="caution">
    <text evidence="6">Lacks conserved residue(s) required for the propagation of feature annotation.</text>
</comment>
<comment type="similarity">
    <text evidence="2">Belongs to the MIP/aquaporin (TC 1.A.8) family. AQP11/AQP12 subfamily.</text>
</comment>
<evidence type="ECO:0000256" key="5">
    <source>
        <dbReference type="ARBA" id="ARBA00023136"/>
    </source>
</evidence>
<evidence type="ECO:0000256" key="3">
    <source>
        <dbReference type="ARBA" id="ARBA00022692"/>
    </source>
</evidence>
<dbReference type="InterPro" id="IPR051883">
    <property type="entry name" value="AQP11/12_channel"/>
</dbReference>
<reference evidence="7 8" key="1">
    <citation type="journal article" date="2019" name="Sci. Data">
        <title>Hybrid genome assembly and annotation of Danionella translucida.</title>
        <authorList>
            <person name="Kadobianskyi M."/>
            <person name="Schulze L."/>
            <person name="Schuelke M."/>
            <person name="Judkewitz B."/>
        </authorList>
    </citation>
    <scope>NUCLEOTIDE SEQUENCE [LARGE SCALE GENOMIC DNA]</scope>
    <source>
        <strain evidence="7 8">Bolton</strain>
    </source>
</reference>
<dbReference type="OrthoDB" id="9894770at2759"/>
<dbReference type="PANTHER" id="PTHR21191">
    <property type="entry name" value="AQUAPORIN"/>
    <property type="match status" value="1"/>
</dbReference>
<keyword evidence="3 6" id="KW-0812">Transmembrane</keyword>
<evidence type="ECO:0000256" key="1">
    <source>
        <dbReference type="ARBA" id="ARBA00004141"/>
    </source>
</evidence>
<accession>A0A553RAG0</accession>
<feature type="transmembrane region" description="Helical" evidence="6">
    <location>
        <begin position="188"/>
        <end position="213"/>
    </location>
</feature>
<dbReference type="InterPro" id="IPR023266">
    <property type="entry name" value="Aquaporin_11"/>
</dbReference>
<feature type="transmembrane region" description="Helical" evidence="6">
    <location>
        <begin position="6"/>
        <end position="29"/>
    </location>
</feature>
<dbReference type="InterPro" id="IPR023271">
    <property type="entry name" value="Aquaporin-like"/>
</dbReference>
<dbReference type="GO" id="GO:0005737">
    <property type="term" value="C:cytoplasm"/>
    <property type="evidence" value="ECO:0007669"/>
    <property type="project" value="TreeGrafter"/>
</dbReference>
<evidence type="ECO:0000313" key="7">
    <source>
        <dbReference type="EMBL" id="TRY99156.1"/>
    </source>
</evidence>
<dbReference type="Proteomes" id="UP000316079">
    <property type="component" value="Unassembled WGS sequence"/>
</dbReference>
<dbReference type="PIRSF" id="PIRSF017529">
    <property type="entry name" value="Aquaporin_11/12"/>
    <property type="match status" value="1"/>
</dbReference>
<dbReference type="EMBL" id="SRMA01025096">
    <property type="protein sequence ID" value="TRY99156.1"/>
    <property type="molecule type" value="Genomic_DNA"/>
</dbReference>
<dbReference type="PANTHER" id="PTHR21191:SF7">
    <property type="entry name" value="AQUAPORIN-11"/>
    <property type="match status" value="1"/>
</dbReference>
<evidence type="ECO:0000313" key="8">
    <source>
        <dbReference type="Proteomes" id="UP000316079"/>
    </source>
</evidence>
<gene>
    <name evidence="7" type="ORF">DNTS_033983</name>
</gene>
<dbReference type="Gene3D" id="1.20.1080.10">
    <property type="entry name" value="Glycerol uptake facilitator protein"/>
    <property type="match status" value="1"/>
</dbReference>
<dbReference type="GO" id="GO:0016020">
    <property type="term" value="C:membrane"/>
    <property type="evidence" value="ECO:0007669"/>
    <property type="project" value="UniProtKB-SubCell"/>
</dbReference>
<dbReference type="InterPro" id="IPR016697">
    <property type="entry name" value="Aquaporin_11/12"/>
</dbReference>
<dbReference type="GO" id="GO:0015267">
    <property type="term" value="F:channel activity"/>
    <property type="evidence" value="ECO:0007669"/>
    <property type="project" value="InterPro"/>
</dbReference>
<feature type="transmembrane region" description="Helical" evidence="6">
    <location>
        <begin position="225"/>
        <end position="247"/>
    </location>
</feature>
<keyword evidence="4 6" id="KW-1133">Transmembrane helix</keyword>
<dbReference type="STRING" id="623744.A0A553RAG0"/>
<sequence length="273" mass="30035">MADLPVSLLLLTGIVVFSELARRTVLFLFPKRPWTIYPLEFISTFQLCACTHELKMLGDAHLLERRFDLTLTFLITVVHGFTFHGAICNPTGALELLCRRVVTQRDTVTRICCQLIAAGAARAAMPFVWALELSERHVLHSRAGFRCTASPVNAPLVVAAAVELSCAFTMHCAGANVGRMKEMYRVPVIAALITTLVYAGGPLTGAVFNPALAFSIQFPCPGNTFFQYSTVYWMGPILGMFSSLLLFDKLIPALSGKRSNTLDFNGLQKEKKT</sequence>
<comment type="subcellular location">
    <subcellularLocation>
        <location evidence="1">Membrane</location>
        <topology evidence="1">Multi-pass membrane protein</topology>
    </subcellularLocation>
</comment>